<feature type="transmembrane region" description="Helical" evidence="2">
    <location>
        <begin position="45"/>
        <end position="64"/>
    </location>
</feature>
<feature type="transmembrane region" description="Helical" evidence="2">
    <location>
        <begin position="183"/>
        <end position="203"/>
    </location>
</feature>
<name>A0A914H569_GLORO</name>
<dbReference type="GO" id="GO:0016020">
    <property type="term" value="C:membrane"/>
    <property type="evidence" value="ECO:0007669"/>
    <property type="project" value="UniProtKB-SubCell"/>
</dbReference>
<evidence type="ECO:0000259" key="3">
    <source>
        <dbReference type="Pfam" id="PF24357"/>
    </source>
</evidence>
<feature type="transmembrane region" description="Helical" evidence="2">
    <location>
        <begin position="116"/>
        <end position="133"/>
    </location>
</feature>
<sequence length="223" mass="25452">MNMSQQNGSSLIMEAFCGTTGPFWDPKTLESPTLPRLSPCLQHSLLVFVPAMFVFVVAAPITKIQLMTGRDQPLPWTYLLSAKFAMIWVLVADAVFIFLLAIVDVLIWELVNPVDFIYPIFILASMLVLRNLVRDCRLHGRITSGPIFLSWLLFGVCGLPELYDWILTAMHPNEFEKDRIPRYIAFLIWFPGVVTQIVLFSFADTPAPNRYDRLDRQISNVSR</sequence>
<dbReference type="InterPro" id="IPR056227">
    <property type="entry name" value="TMD0_ABC"/>
</dbReference>
<evidence type="ECO:0000256" key="2">
    <source>
        <dbReference type="SAM" id="Phobius"/>
    </source>
</evidence>
<evidence type="ECO:0000256" key="1">
    <source>
        <dbReference type="ARBA" id="ARBA00004141"/>
    </source>
</evidence>
<keyword evidence="2" id="KW-0472">Membrane</keyword>
<dbReference type="WBParaSite" id="Gr19_v10_g14264.t1">
    <property type="protein sequence ID" value="Gr19_v10_g14264.t1"/>
    <property type="gene ID" value="Gr19_v10_g14264"/>
</dbReference>
<proteinExistence type="predicted"/>
<feature type="transmembrane region" description="Helical" evidence="2">
    <location>
        <begin position="85"/>
        <end position="110"/>
    </location>
</feature>
<accession>A0A914H569</accession>
<dbReference type="AlphaFoldDB" id="A0A914H569"/>
<evidence type="ECO:0000313" key="4">
    <source>
        <dbReference type="Proteomes" id="UP000887572"/>
    </source>
</evidence>
<dbReference type="Proteomes" id="UP000887572">
    <property type="component" value="Unplaced"/>
</dbReference>
<keyword evidence="4" id="KW-1185">Reference proteome</keyword>
<protein>
    <submittedName>
        <fullName evidence="5">DUF805 domain-containing protein</fullName>
    </submittedName>
</protein>
<feature type="domain" description="ABC transporter TMD0" evidence="3">
    <location>
        <begin position="31"/>
        <end position="169"/>
    </location>
</feature>
<evidence type="ECO:0000313" key="5">
    <source>
        <dbReference type="WBParaSite" id="Gr19_v10_g14264.t1"/>
    </source>
</evidence>
<dbReference type="Pfam" id="PF24357">
    <property type="entry name" value="TMD0_ABC"/>
    <property type="match status" value="1"/>
</dbReference>
<comment type="subcellular location">
    <subcellularLocation>
        <location evidence="1">Membrane</location>
        <topology evidence="1">Multi-pass membrane protein</topology>
    </subcellularLocation>
</comment>
<reference evidence="5" key="1">
    <citation type="submission" date="2022-11" db="UniProtKB">
        <authorList>
            <consortium name="WormBaseParasite"/>
        </authorList>
    </citation>
    <scope>IDENTIFICATION</scope>
</reference>
<organism evidence="4 5">
    <name type="scientific">Globodera rostochiensis</name>
    <name type="common">Golden nematode worm</name>
    <name type="synonym">Heterodera rostochiensis</name>
    <dbReference type="NCBI Taxonomy" id="31243"/>
    <lineage>
        <taxon>Eukaryota</taxon>
        <taxon>Metazoa</taxon>
        <taxon>Ecdysozoa</taxon>
        <taxon>Nematoda</taxon>
        <taxon>Chromadorea</taxon>
        <taxon>Rhabditida</taxon>
        <taxon>Tylenchina</taxon>
        <taxon>Tylenchomorpha</taxon>
        <taxon>Tylenchoidea</taxon>
        <taxon>Heteroderidae</taxon>
        <taxon>Heteroderinae</taxon>
        <taxon>Globodera</taxon>
    </lineage>
</organism>
<feature type="transmembrane region" description="Helical" evidence="2">
    <location>
        <begin position="145"/>
        <end position="163"/>
    </location>
</feature>
<keyword evidence="2" id="KW-1133">Transmembrane helix</keyword>
<keyword evidence="2" id="KW-0812">Transmembrane</keyword>